<dbReference type="Pfam" id="PF01048">
    <property type="entry name" value="PNP_UDP_1"/>
    <property type="match status" value="1"/>
</dbReference>
<comment type="caution">
    <text evidence="5">The sequence shown here is derived from an EMBL/GenBank/DDBJ whole genome shotgun (WGS) entry which is preliminary data.</text>
</comment>
<dbReference type="Gene3D" id="3.40.50.1580">
    <property type="entry name" value="Nucleoside phosphorylase domain"/>
    <property type="match status" value="1"/>
</dbReference>
<dbReference type="PROSITE" id="PS50297">
    <property type="entry name" value="ANK_REP_REGION"/>
    <property type="match status" value="3"/>
</dbReference>
<dbReference type="InterPro" id="IPR035994">
    <property type="entry name" value="Nucleoside_phosphorylase_sf"/>
</dbReference>
<dbReference type="SUPFAM" id="SSF48403">
    <property type="entry name" value="Ankyrin repeat"/>
    <property type="match status" value="1"/>
</dbReference>
<dbReference type="PANTHER" id="PTHR46082">
    <property type="entry name" value="ATP/GTP-BINDING PROTEIN-RELATED"/>
    <property type="match status" value="1"/>
</dbReference>
<feature type="domain" description="Nucleoside phosphorylase" evidence="3">
    <location>
        <begin position="15"/>
        <end position="266"/>
    </location>
</feature>
<feature type="repeat" description="ANK" evidence="2">
    <location>
        <begin position="969"/>
        <end position="994"/>
    </location>
</feature>
<dbReference type="GO" id="GO:0003824">
    <property type="term" value="F:catalytic activity"/>
    <property type="evidence" value="ECO:0007669"/>
    <property type="project" value="InterPro"/>
</dbReference>
<evidence type="ECO:0000256" key="1">
    <source>
        <dbReference type="ARBA" id="ARBA00022737"/>
    </source>
</evidence>
<dbReference type="InterPro" id="IPR000845">
    <property type="entry name" value="Nucleoside_phosphorylase_d"/>
</dbReference>
<gene>
    <name evidence="5" type="ORF">FMUND_8841</name>
</gene>
<dbReference type="SMART" id="SM00248">
    <property type="entry name" value="ANK"/>
    <property type="match status" value="10"/>
</dbReference>
<dbReference type="Pfam" id="PF00023">
    <property type="entry name" value="Ank"/>
    <property type="match status" value="1"/>
</dbReference>
<dbReference type="EMBL" id="JAAOAN010000299">
    <property type="protein sequence ID" value="KAF5711715.1"/>
    <property type="molecule type" value="Genomic_DNA"/>
</dbReference>
<proteinExistence type="predicted"/>
<keyword evidence="1" id="KW-0677">Repeat</keyword>
<protein>
    <submittedName>
        <fullName evidence="5">Nacht ankyrin domain-containing protein</fullName>
    </submittedName>
</protein>
<feature type="repeat" description="ANK" evidence="2">
    <location>
        <begin position="935"/>
        <end position="956"/>
    </location>
</feature>
<dbReference type="Gene3D" id="3.40.50.300">
    <property type="entry name" value="P-loop containing nucleotide triphosphate hydrolases"/>
    <property type="match status" value="1"/>
</dbReference>
<dbReference type="InterPro" id="IPR036770">
    <property type="entry name" value="Ankyrin_rpt-contain_sf"/>
</dbReference>
<dbReference type="InterPro" id="IPR056884">
    <property type="entry name" value="NPHP3-like_N"/>
</dbReference>
<dbReference type="InterPro" id="IPR053137">
    <property type="entry name" value="NLR-like"/>
</dbReference>
<evidence type="ECO:0000313" key="6">
    <source>
        <dbReference type="Proteomes" id="UP000544331"/>
    </source>
</evidence>
<keyword evidence="6" id="KW-1185">Reference proteome</keyword>
<evidence type="ECO:0000259" key="3">
    <source>
        <dbReference type="Pfam" id="PF01048"/>
    </source>
</evidence>
<evidence type="ECO:0000256" key="2">
    <source>
        <dbReference type="PROSITE-ProRule" id="PRU00023"/>
    </source>
</evidence>
<dbReference type="InterPro" id="IPR002110">
    <property type="entry name" value="Ankyrin_rpt"/>
</dbReference>
<dbReference type="Pfam" id="PF24883">
    <property type="entry name" value="NPHP3_N"/>
    <property type="match status" value="1"/>
</dbReference>
<dbReference type="Pfam" id="PF12796">
    <property type="entry name" value="Ank_2"/>
    <property type="match status" value="2"/>
</dbReference>
<feature type="repeat" description="ANK" evidence="2">
    <location>
        <begin position="1037"/>
        <end position="1070"/>
    </location>
</feature>
<name>A0A8H5YI38_9HYPO</name>
<dbReference type="Gene3D" id="1.25.40.20">
    <property type="entry name" value="Ankyrin repeat-containing domain"/>
    <property type="match status" value="2"/>
</dbReference>
<evidence type="ECO:0000259" key="4">
    <source>
        <dbReference type="Pfam" id="PF24883"/>
    </source>
</evidence>
<keyword evidence="2" id="KW-0040">ANK repeat</keyword>
<dbReference type="AlphaFoldDB" id="A0A8H5YI38"/>
<evidence type="ECO:0000313" key="5">
    <source>
        <dbReference type="EMBL" id="KAF5711715.1"/>
    </source>
</evidence>
<feature type="repeat" description="ANK" evidence="2">
    <location>
        <begin position="1071"/>
        <end position="1104"/>
    </location>
</feature>
<organism evidence="5 6">
    <name type="scientific">Fusarium mundagurra</name>
    <dbReference type="NCBI Taxonomy" id="1567541"/>
    <lineage>
        <taxon>Eukaryota</taxon>
        <taxon>Fungi</taxon>
        <taxon>Dikarya</taxon>
        <taxon>Ascomycota</taxon>
        <taxon>Pezizomycotina</taxon>
        <taxon>Sordariomycetes</taxon>
        <taxon>Hypocreomycetidae</taxon>
        <taxon>Hypocreales</taxon>
        <taxon>Nectriaceae</taxon>
        <taxon>Fusarium</taxon>
        <taxon>Fusarium fujikuroi species complex</taxon>
    </lineage>
</organism>
<dbReference type="Proteomes" id="UP000544331">
    <property type="component" value="Unassembled WGS sequence"/>
</dbReference>
<sequence length="1252" mass="140864">MLDDVHDSLPTNQNDTNTYTLGNIGHHNIVIACLPSYGITNAATVAKDMVRSFVSISFGLMVGIGGGIPLKVDMRLGDVVVSKEVIQYDFGKTTGHGHFQRTATLNKPPQILLTAVNKLQADHRSNSSKMPSILADMLQRHPKMTAFKYPNSLQDRLFHSTYEHAQPSESCQGCDESQLVDRPVRSTNPEVHFGVIASGNRVIKHGKTRDKLAQELDALCIEMEAAGLMDSLPCLVVRGICDYADSHKNKQWQEYSAATAAAYAKELLSVISIENTDQMYKASVERESKERREKLMSLLRFKEIHRRRTGVEPADEETCQWLLKDPKYQHWLDPKKYIEHHGFLYIKGIPGAGKTTIMKFAYSHAERTMKDATIISFFFDASGEKLERSIEGMYRSLLWELLWKVPELQDVLDHSDLIPLSYSHGATWTTQRLRDLFEKAVVNLGQQHLFCFVDALDECDREEDKNILRDFQTLGKTARTKNFSFYTCFSSRHYPLINIKQGNELILEHHPGHIQDLNTYIYSNLEFDEYHREKADDLRTKIHIRANGVFLWVKLVVQILNKEFAGASPPQLWAARLQEIPAELSQLFGGILKRDKEAPKRLLLLIEWILYAKRPLRWEELYFALISGLHPDCLAKWEPQRLSIAEMKRFILNSSKGLAEITRPGIRTVQFIHESVRGFLKDKGLQDLRRELEVETENLESVCHDQLRKCCQVYLDFSIKNRVDKALNKIQESKNFPFLEYATSYILHHADSAGKPTQHSFLEDFPLKDWIALNNLFQTVDTHWHEETARLLYILAENNLTNLMASALCIDPRIDMEGKQYKYSLFAALANGHRDAVKVLLQQKMTITQADDISEKLKYGCGFVARKGVIPLEWAIRKGHRQLANLLVTSEDTIPNTTDQNGQTLLSWAAESGDQRATIFFLAAESIDPHAKDFKGRTPLLWAAKNGHEVIVKLLLAIRGIDPHAKDFKGRTPLLWAAAGGHEAVITLLLETEAIEPNLKDSFGYGPMLLATEGGHIGSVALLLAARGIEPDLRASNGQTSLSLAAEKGYTYIVKQLLATNGVNPNSKDSLGWTPLSWAVKGGHVAAVKKLLAAKDIDINAKNGNFRTPLFTAVIQGSTAIDRLFEACGSIIMVAESDGRTPLSKAVHCGPAAFMKLFRNAKTGINTEDCGGQKRQPHGSMRLQPDLQNDNKPSMHKTTDCSRVGVVQVLLEHDADILAKDRTGDTPLSWAEKNGHRGVVQLLEAWQKIREA</sequence>
<accession>A0A8H5YI38</accession>
<dbReference type="GO" id="GO:0009116">
    <property type="term" value="P:nucleoside metabolic process"/>
    <property type="evidence" value="ECO:0007669"/>
    <property type="project" value="InterPro"/>
</dbReference>
<dbReference type="InterPro" id="IPR027417">
    <property type="entry name" value="P-loop_NTPase"/>
</dbReference>
<dbReference type="SUPFAM" id="SSF53167">
    <property type="entry name" value="Purine and uridine phosphorylases"/>
    <property type="match status" value="1"/>
</dbReference>
<dbReference type="OrthoDB" id="194358at2759"/>
<dbReference type="PROSITE" id="PS50088">
    <property type="entry name" value="ANK_REPEAT"/>
    <property type="match status" value="4"/>
</dbReference>
<dbReference type="SUPFAM" id="SSF52540">
    <property type="entry name" value="P-loop containing nucleoside triphosphate hydrolases"/>
    <property type="match status" value="1"/>
</dbReference>
<feature type="domain" description="Nephrocystin 3-like N-terminal" evidence="4">
    <location>
        <begin position="317"/>
        <end position="492"/>
    </location>
</feature>
<dbReference type="PANTHER" id="PTHR46082:SF11">
    <property type="entry name" value="AAA+ ATPASE DOMAIN-CONTAINING PROTEIN-RELATED"/>
    <property type="match status" value="1"/>
</dbReference>
<reference evidence="5 6" key="1">
    <citation type="submission" date="2020-05" db="EMBL/GenBank/DDBJ databases">
        <title>Identification and distribution of gene clusters putatively required for synthesis of sphingolipid metabolism inhibitors in phylogenetically diverse species of the filamentous fungus Fusarium.</title>
        <authorList>
            <person name="Kim H.-S."/>
            <person name="Busman M."/>
            <person name="Brown D.W."/>
            <person name="Divon H."/>
            <person name="Uhlig S."/>
            <person name="Proctor R.H."/>
        </authorList>
    </citation>
    <scope>NUCLEOTIDE SEQUENCE [LARGE SCALE GENOMIC DNA]</scope>
    <source>
        <strain evidence="5 6">NRRL 66235</strain>
    </source>
</reference>